<evidence type="ECO:0000313" key="2">
    <source>
        <dbReference type="EMBL" id="GAB1252274.1"/>
    </source>
</evidence>
<protein>
    <recommendedName>
        <fullName evidence="1">BioF2-like acetyltransferase domain-containing protein</fullName>
    </recommendedName>
</protein>
<proteinExistence type="predicted"/>
<accession>A0ABQ0E3F8</accession>
<keyword evidence="3" id="KW-1185">Reference proteome</keyword>
<organism evidence="2 3">
    <name type="scientific">Porphyromonas miyakawae</name>
    <dbReference type="NCBI Taxonomy" id="3137470"/>
    <lineage>
        <taxon>Bacteria</taxon>
        <taxon>Pseudomonadati</taxon>
        <taxon>Bacteroidota</taxon>
        <taxon>Bacteroidia</taxon>
        <taxon>Bacteroidales</taxon>
        <taxon>Porphyromonadaceae</taxon>
        <taxon>Porphyromonas</taxon>
    </lineage>
</organism>
<comment type="caution">
    <text evidence="2">The sequence shown here is derived from an EMBL/GenBank/DDBJ whole genome shotgun (WGS) entry which is preliminary data.</text>
</comment>
<dbReference type="Pfam" id="PF13480">
    <property type="entry name" value="Acetyltransf_6"/>
    <property type="match status" value="1"/>
</dbReference>
<sequence>MGSIALRPIERDAYRLLSEENSLPLYGQLYWLEAAVGASGRAWRFFVLQKGEELLALAACFTPIEGVWILPPCCQSGTIYFVAEESSFQDRRRAMELLAQEMRCAHFVRITLPEVSKDALPFYWQGYDLKLRYNYRLALPSEETTYDSMVSRIVKRKANQSMQSGCRVAFDVPFAELEPFFRAFYRKKGIAPIFFQAMCRCALESERRGSGMTAVMRDASDKLLAAYFIPICGQVGYSMATATVEDNPFANTALLYYSIKELIQRGGKEFDFEGSMLEGVEPIFRSLGGEQHLLVSLEKGHLSWRERFLLKRALMKHDPS</sequence>
<gene>
    <name evidence="2" type="ORF">Tsumi_13800</name>
</gene>
<dbReference type="Proteomes" id="UP001628220">
    <property type="component" value="Unassembled WGS sequence"/>
</dbReference>
<dbReference type="EMBL" id="BAAFSF010000004">
    <property type="protein sequence ID" value="GAB1252274.1"/>
    <property type="molecule type" value="Genomic_DNA"/>
</dbReference>
<reference evidence="2 3" key="1">
    <citation type="journal article" date="2025" name="Int. J. Syst. Evol. Microbiol.">
        <title>Desulfovibrio falkowii sp. nov., Porphyromonas miyakawae sp. nov., Mediterraneibacter flintii sp. nov. and Owariibacterium komagatae gen. nov., sp. nov., isolated from human faeces.</title>
        <authorList>
            <person name="Hamaguchi T."/>
            <person name="Ohara M."/>
            <person name="Hisatomi A."/>
            <person name="Sekiguchi K."/>
            <person name="Takeda J.I."/>
            <person name="Ueyama J."/>
            <person name="Ito M."/>
            <person name="Nishiwaki H."/>
            <person name="Ogi T."/>
            <person name="Hirayama M."/>
            <person name="Ohkuma M."/>
            <person name="Sakamoto M."/>
            <person name="Ohno K."/>
        </authorList>
    </citation>
    <scope>NUCLEOTIDE SEQUENCE [LARGE SCALE GENOMIC DNA]</scope>
    <source>
        <strain evidence="2 3">13CB11C</strain>
    </source>
</reference>
<evidence type="ECO:0000259" key="1">
    <source>
        <dbReference type="Pfam" id="PF13480"/>
    </source>
</evidence>
<dbReference type="Gene3D" id="3.40.630.30">
    <property type="match status" value="1"/>
</dbReference>
<evidence type="ECO:0000313" key="3">
    <source>
        <dbReference type="Proteomes" id="UP001628220"/>
    </source>
</evidence>
<feature type="domain" description="BioF2-like acetyltransferase" evidence="1">
    <location>
        <begin position="155"/>
        <end position="272"/>
    </location>
</feature>
<dbReference type="InterPro" id="IPR016181">
    <property type="entry name" value="Acyl_CoA_acyltransferase"/>
</dbReference>
<name>A0ABQ0E3F8_9PORP</name>
<dbReference type="SUPFAM" id="SSF55729">
    <property type="entry name" value="Acyl-CoA N-acyltransferases (Nat)"/>
    <property type="match status" value="1"/>
</dbReference>
<dbReference type="InterPro" id="IPR038740">
    <property type="entry name" value="BioF2-like_GNAT_dom"/>
</dbReference>
<dbReference type="RefSeq" id="WP_411916031.1">
    <property type="nucleotide sequence ID" value="NZ_BAAFSF010000004.1"/>
</dbReference>